<organism evidence="15 16">
    <name type="scientific">Clonostachys solani</name>
    <dbReference type="NCBI Taxonomy" id="160281"/>
    <lineage>
        <taxon>Eukaryota</taxon>
        <taxon>Fungi</taxon>
        <taxon>Dikarya</taxon>
        <taxon>Ascomycota</taxon>
        <taxon>Pezizomycotina</taxon>
        <taxon>Sordariomycetes</taxon>
        <taxon>Hypocreomycetidae</taxon>
        <taxon>Hypocreales</taxon>
        <taxon>Bionectriaceae</taxon>
        <taxon>Clonostachys</taxon>
    </lineage>
</organism>
<evidence type="ECO:0000256" key="9">
    <source>
        <dbReference type="PIRSR" id="PIRSR000102-2"/>
    </source>
</evidence>
<dbReference type="Pfam" id="PF02866">
    <property type="entry name" value="Ldh_1_C"/>
    <property type="match status" value="1"/>
</dbReference>
<evidence type="ECO:0000259" key="13">
    <source>
        <dbReference type="Pfam" id="PF00056"/>
    </source>
</evidence>
<dbReference type="NCBIfam" id="TIGR01772">
    <property type="entry name" value="MDH_euk_gproteo"/>
    <property type="match status" value="1"/>
</dbReference>
<dbReference type="Gene3D" id="3.90.110.10">
    <property type="entry name" value="Lactate dehydrogenase/glycoside hydrolase, family 4, C-terminal"/>
    <property type="match status" value="1"/>
</dbReference>
<dbReference type="GO" id="GO:0006108">
    <property type="term" value="P:malate metabolic process"/>
    <property type="evidence" value="ECO:0007669"/>
    <property type="project" value="InterPro"/>
</dbReference>
<dbReference type="Pfam" id="PF00056">
    <property type="entry name" value="Ldh_1_N"/>
    <property type="match status" value="2"/>
</dbReference>
<evidence type="ECO:0000256" key="4">
    <source>
        <dbReference type="ARBA" id="ARBA00022532"/>
    </source>
</evidence>
<dbReference type="InterPro" id="IPR015955">
    <property type="entry name" value="Lactate_DH/Glyco_Ohase_4_C"/>
</dbReference>
<dbReference type="SUPFAM" id="SSF51735">
    <property type="entry name" value="NAD(P)-binding Rossmann-fold domains"/>
    <property type="match status" value="1"/>
</dbReference>
<feature type="domain" description="Lactate/malate dehydrogenase C-terminal" evidence="14">
    <location>
        <begin position="167"/>
        <end position="342"/>
    </location>
</feature>
<feature type="binding site" evidence="10">
    <location>
        <begin position="137"/>
        <end position="139"/>
    </location>
    <ligand>
        <name>NAD(+)</name>
        <dbReference type="ChEBI" id="CHEBI:57540"/>
    </ligand>
</feature>
<reference evidence="15" key="1">
    <citation type="submission" date="2021-10" db="EMBL/GenBank/DDBJ databases">
        <authorList>
            <person name="Piombo E."/>
        </authorList>
    </citation>
    <scope>NUCLEOTIDE SEQUENCE</scope>
</reference>
<name>A0A9N9W1Z0_9HYPO</name>
<dbReference type="InterPro" id="IPR001557">
    <property type="entry name" value="L-lactate/malate_DH"/>
</dbReference>
<dbReference type="PROSITE" id="PS00068">
    <property type="entry name" value="MDH"/>
    <property type="match status" value="1"/>
</dbReference>
<keyword evidence="16" id="KW-1185">Reference proteome</keyword>
<evidence type="ECO:0000256" key="12">
    <source>
        <dbReference type="RuleBase" id="RU003405"/>
    </source>
</evidence>
<evidence type="ECO:0000256" key="2">
    <source>
        <dbReference type="ARBA" id="ARBA00011738"/>
    </source>
</evidence>
<feature type="domain" description="Lactate/malate dehydrogenase N-terminal" evidence="13">
    <location>
        <begin position="102"/>
        <end position="165"/>
    </location>
</feature>
<dbReference type="EMBL" id="CABFOC020000003">
    <property type="protein sequence ID" value="CAH0043009.1"/>
    <property type="molecule type" value="Genomic_DNA"/>
</dbReference>
<evidence type="ECO:0000313" key="16">
    <source>
        <dbReference type="Proteomes" id="UP000775872"/>
    </source>
</evidence>
<dbReference type="PANTHER" id="PTHR11540">
    <property type="entry name" value="MALATE AND LACTATE DEHYDROGENASE"/>
    <property type="match status" value="1"/>
</dbReference>
<dbReference type="FunFam" id="3.40.50.720:FF:000268">
    <property type="entry name" value="Malate dehydrogenase"/>
    <property type="match status" value="1"/>
</dbReference>
<dbReference type="InterPro" id="IPR010097">
    <property type="entry name" value="Malate_DH_type1"/>
</dbReference>
<dbReference type="Proteomes" id="UP000775872">
    <property type="component" value="Unassembled WGS sequence"/>
</dbReference>
<dbReference type="GO" id="GO:0006099">
    <property type="term" value="P:tricarboxylic acid cycle"/>
    <property type="evidence" value="ECO:0007669"/>
    <property type="project" value="UniProtKB-KW"/>
</dbReference>
<keyword evidence="6 10" id="KW-0520">NAD</keyword>
<comment type="similarity">
    <text evidence="1">Belongs to the LDH/MDH superfamily. MDH type 1 family.</text>
</comment>
<comment type="catalytic activity">
    <reaction evidence="7 12">
        <text>(S)-malate + NAD(+) = oxaloacetate + NADH + H(+)</text>
        <dbReference type="Rhea" id="RHEA:21432"/>
        <dbReference type="ChEBI" id="CHEBI:15378"/>
        <dbReference type="ChEBI" id="CHEBI:15589"/>
        <dbReference type="ChEBI" id="CHEBI:16452"/>
        <dbReference type="ChEBI" id="CHEBI:57540"/>
        <dbReference type="ChEBI" id="CHEBI:57945"/>
        <dbReference type="EC" id="1.1.1.37"/>
    </reaction>
</comment>
<protein>
    <recommendedName>
        <fullName evidence="3 12">Malate dehydrogenase</fullName>
        <ecNumber evidence="3 12">1.1.1.37</ecNumber>
    </recommendedName>
</protein>
<dbReference type="FunFam" id="3.90.110.10:FF:000001">
    <property type="entry name" value="Malate dehydrogenase"/>
    <property type="match status" value="1"/>
</dbReference>
<sequence>MVKAVVAGASGGIGQPLSLLLKGSPLIDELSLYDVVNTPGVAADLSHISSPAVVTGYLPADDGAKKAFKDADIIVIPAGIPRMSGATPLISRKQQANSKLGKPGMTRDDLFNINAGIVKGLIETAAEVAPNAFILVISNPVNSTVPISAEVLKGKGVFNPQRLFGVTTLDIVRAETFVAGIIGESQPQKLTIPVVGGHSGPTILPLFSKASPKVTIPDDKYDALVHRVQFGGDEVVTAKNGGGSATLSMAYAGFRFAEKVLRAIKGEKGLIEPSYVYLPGVPGGEAIAKKTGTDFFSVPIELGPNGAEKAIDPLEGITEKEQALLTKAIEDLKGNIAKGVEFAHNPPQK</sequence>
<evidence type="ECO:0000256" key="11">
    <source>
        <dbReference type="RuleBase" id="RU003369"/>
    </source>
</evidence>
<feature type="binding site" evidence="10">
    <location>
        <begin position="8"/>
        <end position="14"/>
    </location>
    <ligand>
        <name>NAD(+)</name>
        <dbReference type="ChEBI" id="CHEBI:57540"/>
    </ligand>
</feature>
<dbReference type="OrthoDB" id="4069699at2759"/>
<evidence type="ECO:0000259" key="14">
    <source>
        <dbReference type="Pfam" id="PF02866"/>
    </source>
</evidence>
<dbReference type="GO" id="GO:0030060">
    <property type="term" value="F:L-malate dehydrogenase (NAD+) activity"/>
    <property type="evidence" value="ECO:0007669"/>
    <property type="project" value="UniProtKB-EC"/>
</dbReference>
<dbReference type="GO" id="GO:0005829">
    <property type="term" value="C:cytosol"/>
    <property type="evidence" value="ECO:0007669"/>
    <property type="project" value="TreeGrafter"/>
</dbReference>
<evidence type="ECO:0000256" key="7">
    <source>
        <dbReference type="ARBA" id="ARBA00048313"/>
    </source>
</evidence>
<feature type="binding site" evidence="10">
    <location>
        <position position="249"/>
    </location>
    <ligand>
        <name>NAD(+)</name>
        <dbReference type="ChEBI" id="CHEBI:57540"/>
    </ligand>
</feature>
<evidence type="ECO:0000256" key="5">
    <source>
        <dbReference type="ARBA" id="ARBA00023002"/>
    </source>
</evidence>
<dbReference type="Gene3D" id="3.40.50.720">
    <property type="entry name" value="NAD(P)-binding Rossmann-like Domain"/>
    <property type="match status" value="1"/>
</dbReference>
<evidence type="ECO:0000256" key="8">
    <source>
        <dbReference type="PIRSR" id="PIRSR000102-1"/>
    </source>
</evidence>
<feature type="binding site" evidence="9">
    <location>
        <position position="173"/>
    </location>
    <ligand>
        <name>substrate</name>
    </ligand>
</feature>
<comment type="caution">
    <text evidence="15">The sequence shown here is derived from an EMBL/GenBank/DDBJ whole genome shotgun (WGS) entry which is preliminary data.</text>
</comment>
<dbReference type="InterPro" id="IPR036291">
    <property type="entry name" value="NAD(P)-bd_dom_sf"/>
</dbReference>
<feature type="binding site" evidence="9">
    <location>
        <position position="107"/>
    </location>
    <ligand>
        <name>substrate</name>
    </ligand>
</feature>
<proteinExistence type="inferred from homology"/>
<evidence type="ECO:0000256" key="10">
    <source>
        <dbReference type="PIRSR" id="PIRSR000102-3"/>
    </source>
</evidence>
<evidence type="ECO:0000313" key="15">
    <source>
        <dbReference type="EMBL" id="CAH0043009.1"/>
    </source>
</evidence>
<dbReference type="AlphaFoldDB" id="A0A9N9W1Z0"/>
<dbReference type="InterPro" id="IPR022383">
    <property type="entry name" value="Lactate/malate_DH_C"/>
</dbReference>
<dbReference type="EC" id="1.1.1.37" evidence="3 12"/>
<dbReference type="PIRSF" id="PIRSF000102">
    <property type="entry name" value="Lac_mal_DH"/>
    <property type="match status" value="1"/>
</dbReference>
<feature type="binding site" evidence="10">
    <location>
        <position position="34"/>
    </location>
    <ligand>
        <name>NAD(+)</name>
        <dbReference type="ChEBI" id="CHEBI:57540"/>
    </ligand>
</feature>
<feature type="binding site" evidence="10">
    <location>
        <position position="114"/>
    </location>
    <ligand>
        <name>NAD(+)</name>
        <dbReference type="ChEBI" id="CHEBI:57540"/>
    </ligand>
</feature>
<feature type="active site" description="Proton acceptor" evidence="8">
    <location>
        <position position="198"/>
    </location>
</feature>
<keyword evidence="4 12" id="KW-0816">Tricarboxylic acid cycle</keyword>
<evidence type="ECO:0000256" key="6">
    <source>
        <dbReference type="ARBA" id="ARBA00023027"/>
    </source>
</evidence>
<evidence type="ECO:0000256" key="3">
    <source>
        <dbReference type="ARBA" id="ARBA00012995"/>
    </source>
</evidence>
<feature type="binding site" evidence="9">
    <location>
        <position position="139"/>
    </location>
    <ligand>
        <name>substrate</name>
    </ligand>
</feature>
<keyword evidence="5 11" id="KW-0560">Oxidoreductase</keyword>
<dbReference type="InterPro" id="IPR001252">
    <property type="entry name" value="Malate_DH_AS"/>
</dbReference>
<dbReference type="CDD" id="cd01337">
    <property type="entry name" value="MDH_glyoxysomal_mitochondrial"/>
    <property type="match status" value="1"/>
</dbReference>
<dbReference type="InterPro" id="IPR001236">
    <property type="entry name" value="Lactate/malate_DH_N"/>
</dbReference>
<accession>A0A9N9W1Z0</accession>
<feature type="binding site" evidence="9">
    <location>
        <position position="82"/>
    </location>
    <ligand>
        <name>substrate</name>
    </ligand>
</feature>
<feature type="domain" description="Lactate/malate dehydrogenase N-terminal" evidence="13">
    <location>
        <begin position="3"/>
        <end position="87"/>
    </location>
</feature>
<comment type="subunit">
    <text evidence="2">Homodimer.</text>
</comment>
<dbReference type="PANTHER" id="PTHR11540:SF16">
    <property type="entry name" value="MALATE DEHYDROGENASE, MITOCHONDRIAL"/>
    <property type="match status" value="1"/>
</dbReference>
<evidence type="ECO:0000256" key="1">
    <source>
        <dbReference type="ARBA" id="ARBA00008824"/>
    </source>
</evidence>
<gene>
    <name evidence="15" type="ORF">CSOL1703_00009109</name>
</gene>
<dbReference type="SUPFAM" id="SSF56327">
    <property type="entry name" value="LDH C-terminal domain-like"/>
    <property type="match status" value="1"/>
</dbReference>